<evidence type="ECO:0000256" key="5">
    <source>
        <dbReference type="ARBA" id="ARBA00023136"/>
    </source>
</evidence>
<feature type="domain" description="Pep3/Vps18 RING C-terminal" evidence="11">
    <location>
        <begin position="1136"/>
        <end position="1193"/>
    </location>
</feature>
<reference evidence="13" key="1">
    <citation type="journal article" date="2013" name="Genome Announc.">
        <title>Genome sequence of the basidiomycetous yeast Pseudozyma antarctica T-34, a producer of the glycolipid biosurfactants mannosylerythritol lipids.</title>
        <authorList>
            <person name="Morita T."/>
            <person name="Koike H."/>
            <person name="Koyama Y."/>
            <person name="Hagiwara H."/>
            <person name="Ito E."/>
            <person name="Fukuoka T."/>
            <person name="Imura T."/>
            <person name="Machida M."/>
            <person name="Kitamoto D."/>
        </authorList>
    </citation>
    <scope>NUCLEOTIDE SEQUENCE [LARGE SCALE GENOMIC DNA]</scope>
    <source>
        <strain evidence="13">T-34</strain>
    </source>
</reference>
<feature type="region of interest" description="Disordered" evidence="9">
    <location>
        <begin position="242"/>
        <end position="273"/>
    </location>
</feature>
<feature type="compositionally biased region" description="Low complexity" evidence="9">
    <location>
        <begin position="322"/>
        <end position="347"/>
    </location>
</feature>
<keyword evidence="4" id="KW-0862">Zinc</keyword>
<dbReference type="GO" id="GO:0008270">
    <property type="term" value="F:zinc ion binding"/>
    <property type="evidence" value="ECO:0007669"/>
    <property type="project" value="UniProtKB-KW"/>
</dbReference>
<dbReference type="PROSITE" id="PS50236">
    <property type="entry name" value="CHCR"/>
    <property type="match status" value="1"/>
</dbReference>
<evidence type="ECO:0000256" key="1">
    <source>
        <dbReference type="ARBA" id="ARBA00010454"/>
    </source>
</evidence>
<feature type="region of interest" description="Disordered" evidence="9">
    <location>
        <begin position="91"/>
        <end position="152"/>
    </location>
</feature>
<dbReference type="InterPro" id="IPR007810">
    <property type="entry name" value="Pep3/Vps18_beta-prop"/>
</dbReference>
<proteinExistence type="inferred from homology"/>
<evidence type="ECO:0000259" key="11">
    <source>
        <dbReference type="Pfam" id="PF26148"/>
    </source>
</evidence>
<dbReference type="OrthoDB" id="1845386at2759"/>
<dbReference type="Proteomes" id="UP000011976">
    <property type="component" value="Unassembled WGS sequence"/>
</dbReference>
<dbReference type="GO" id="GO:0007033">
    <property type="term" value="P:vacuole organization"/>
    <property type="evidence" value="ECO:0007669"/>
    <property type="project" value="TreeGrafter"/>
</dbReference>
<gene>
    <name evidence="12" type="ORF">PANT_15c00069</name>
</gene>
<evidence type="ECO:0000256" key="2">
    <source>
        <dbReference type="ARBA" id="ARBA00022723"/>
    </source>
</evidence>
<dbReference type="CDD" id="cd16462">
    <property type="entry name" value="RING-H2_Pep3p-like"/>
    <property type="match status" value="1"/>
</dbReference>
<protein>
    <submittedName>
        <fullName evidence="12">Vacuolar sorting protein PEP3/VPS18</fullName>
    </submittedName>
</protein>
<evidence type="ECO:0000313" key="13">
    <source>
        <dbReference type="Proteomes" id="UP000011976"/>
    </source>
</evidence>
<dbReference type="GO" id="GO:0048284">
    <property type="term" value="P:organelle fusion"/>
    <property type="evidence" value="ECO:0007669"/>
    <property type="project" value="TreeGrafter"/>
</dbReference>
<evidence type="ECO:0000256" key="6">
    <source>
        <dbReference type="ARBA" id="ARBA00029433"/>
    </source>
</evidence>
<feature type="region of interest" description="Disordered" evidence="9">
    <location>
        <begin position="321"/>
        <end position="347"/>
    </location>
</feature>
<accession>M9MEL5</accession>
<evidence type="ECO:0000313" key="12">
    <source>
        <dbReference type="EMBL" id="GAC75418.1"/>
    </source>
</evidence>
<evidence type="ECO:0000256" key="3">
    <source>
        <dbReference type="ARBA" id="ARBA00022771"/>
    </source>
</evidence>
<dbReference type="GO" id="GO:0007032">
    <property type="term" value="P:endosome organization"/>
    <property type="evidence" value="ECO:0007669"/>
    <property type="project" value="TreeGrafter"/>
</dbReference>
<comment type="subcellular location">
    <subcellularLocation>
        <location evidence="6">Endomembrane system</location>
        <topology evidence="6">Peripheral membrane protein</topology>
        <orientation evidence="6">Cytoplasmic side</orientation>
    </subcellularLocation>
</comment>
<dbReference type="EMBL" id="DF196781">
    <property type="protein sequence ID" value="GAC75418.1"/>
    <property type="molecule type" value="Genomic_DNA"/>
</dbReference>
<dbReference type="GO" id="GO:0006886">
    <property type="term" value="P:intracellular protein transport"/>
    <property type="evidence" value="ECO:0007669"/>
    <property type="project" value="UniProtKB-UniRule"/>
</dbReference>
<name>M9MEL5_PSEA3</name>
<feature type="repeat" description="CHCR" evidence="7">
    <location>
        <begin position="889"/>
        <end position="1061"/>
    </location>
</feature>
<dbReference type="InterPro" id="IPR000547">
    <property type="entry name" value="Clathrin_H-chain/VPS_repeat"/>
</dbReference>
<dbReference type="PANTHER" id="PTHR23323:SF26">
    <property type="entry name" value="VACUOLAR PROTEIN SORTING-ASSOCIATED PROTEIN 18 HOMOLOG"/>
    <property type="match status" value="1"/>
</dbReference>
<dbReference type="GO" id="GO:0030674">
    <property type="term" value="F:protein-macromolecule adaptor activity"/>
    <property type="evidence" value="ECO:0007669"/>
    <property type="project" value="TreeGrafter"/>
</dbReference>
<dbReference type="GO" id="GO:0030897">
    <property type="term" value="C:HOPS complex"/>
    <property type="evidence" value="ECO:0007669"/>
    <property type="project" value="TreeGrafter"/>
</dbReference>
<dbReference type="GO" id="GO:0006904">
    <property type="term" value="P:vesicle docking involved in exocytosis"/>
    <property type="evidence" value="ECO:0007669"/>
    <property type="project" value="TreeGrafter"/>
</dbReference>
<keyword evidence="5" id="KW-0472">Membrane</keyword>
<evidence type="ECO:0000256" key="4">
    <source>
        <dbReference type="ARBA" id="ARBA00022833"/>
    </source>
</evidence>
<feature type="domain" description="Pep3/Vps18 beta-propeller" evidence="10">
    <location>
        <begin position="185"/>
        <end position="660"/>
    </location>
</feature>
<dbReference type="Pfam" id="PF26148">
    <property type="entry name" value="VPS18_RING_C"/>
    <property type="match status" value="1"/>
</dbReference>
<keyword evidence="8" id="KW-0175">Coiled coil</keyword>
<dbReference type="PANTHER" id="PTHR23323">
    <property type="entry name" value="VACUOLAR PROTEIN SORTING-ASSOCIATED PROTEIN"/>
    <property type="match status" value="1"/>
</dbReference>
<dbReference type="STRING" id="1151754.M9MEL5"/>
<evidence type="ECO:0000256" key="8">
    <source>
        <dbReference type="SAM" id="Coils"/>
    </source>
</evidence>
<comment type="similarity">
    <text evidence="1">Belongs to the VPS18 family.</text>
</comment>
<dbReference type="GO" id="GO:0005768">
    <property type="term" value="C:endosome"/>
    <property type="evidence" value="ECO:0007669"/>
    <property type="project" value="TreeGrafter"/>
</dbReference>
<dbReference type="InterPro" id="IPR058919">
    <property type="entry name" value="Pep3/Vps18_RING_C"/>
</dbReference>
<organism evidence="12 13">
    <name type="scientific">Pseudozyma antarctica (strain T-34)</name>
    <name type="common">Yeast</name>
    <name type="synonym">Candida antarctica</name>
    <dbReference type="NCBI Taxonomy" id="1151754"/>
    <lineage>
        <taxon>Eukaryota</taxon>
        <taxon>Fungi</taxon>
        <taxon>Dikarya</taxon>
        <taxon>Basidiomycota</taxon>
        <taxon>Ustilaginomycotina</taxon>
        <taxon>Ustilaginomycetes</taxon>
        <taxon>Ustilaginales</taxon>
        <taxon>Ustilaginaceae</taxon>
        <taxon>Moesziomyces</taxon>
    </lineage>
</organism>
<feature type="coiled-coil region" evidence="8">
    <location>
        <begin position="1098"/>
        <end position="1132"/>
    </location>
</feature>
<feature type="compositionally biased region" description="Polar residues" evidence="9">
    <location>
        <begin position="100"/>
        <end position="110"/>
    </location>
</feature>
<evidence type="ECO:0000259" key="10">
    <source>
        <dbReference type="Pfam" id="PF05131"/>
    </source>
</evidence>
<evidence type="ECO:0000256" key="9">
    <source>
        <dbReference type="SAM" id="MobiDB-lite"/>
    </source>
</evidence>
<dbReference type="Pfam" id="PF05131">
    <property type="entry name" value="Pep3_Vps18"/>
    <property type="match status" value="1"/>
</dbReference>
<evidence type="ECO:0000256" key="7">
    <source>
        <dbReference type="PROSITE-ProRule" id="PRU01006"/>
    </source>
</evidence>
<keyword evidence="2" id="KW-0479">Metal-binding</keyword>
<keyword evidence="3" id="KW-0863">Zinc-finger</keyword>
<sequence length="1386" mass="151351">MHQQATPLFRHPSLSLDTIRLGHSHSFLHHAFSSPYARHPLAQLESQSRLSTASSCLRPDAVIHAIQEVSVACASATTHIMFDDFVQSSAAPRTPPMHKASNQYADSPATNGHHANGHGARRGFAMNDGFEANEFEPRGGRSSNELSDGAGGGFDTATSALLDPIAALETGFISSDAGPSSHSDPIFQLGRVQYAFSAPLALMTVSSNILTMCLYTYPSPSQAASLFPVAPPKLVRINLDDPEHTQEADVPIPPAPRSARNAPPSDPSTIGPHKMFADPSGLHLVLAMRNGDNYYWASGWRKARLLPKLKGHIIESVAWNKDSTSSASDSSSSAARRRAAGGASSLSSTREILIGTRSGDIYEALITAPLGTDPDDGDFFDKIARRTAGNGAERGDVDRVVRHMIALPERQPVTGLHAESFPRSAGTTNANAPAASTSSELRRAVVIATTSTRIYEFVGVLSKSRSDESEAHSLYDKLFLPYRGDASPNLKSELPGDLPYSELHTWTSASSRHASALAWLTGPGVYHGLLSYPSDATAGDSVVESANLLPYPAVAIEDDLGGSPNKRRSRLSTASAADTSAFGQAAAPITEIPLSIALTEFHFILLYHDRVMAISSLDDQVIFEEALPLKSNERVIGTAVDVAKRTYWIYTDASIFELVMRDEARHVWRVYLDRGSFDAALKYAKPGIQRGTVLSFQGDRFFAEAKYIQAAQCYAQTFMRAFEEIVLRFTDADQRDALRYYLVMRLERLDKTHDVAQRVMLATWLVEIYLSKINQLEDVAAAEAASQDVDNYRLEISMITEELYQFLATYRSLLDASTTFDLIKKHGRSDVYLQFASVIGDHERIVRHHVQERQWTKAIDAINRQDSLELYYRFASVLMQNAPAQTVDCWSRQPRLDARKLIPALLQHKPDLELGETDQAVKYLSGLIAGKNGSKDTAIHNLLLTLLARRASRYPSRQDTKQELLRFIDEARANPLTGHPYFDLDYALRTCLSQGQMEACVRIYAKMGLFESAVELAIRQGEIELACSCADMAESMERELRKKLWLKVAKEVVRKESDIKSAMAFLRRTDLIAIEDVLPFFPDFAVIDDCKDDICEALEGYAAHIEELKDEMDEASRSAAAIQQDIAKLSERFVTIEPDHKCDHCTQTLVQRQFYIFPCRHGFHADCLIGQVTKTMSTRSLRKLLELQQQISALTSGLVPALPNSALANMGFLKDPSKAVVSAAQGASKAGLSGLQAGARGLGNVTAAVGLDKLRELVVPDAVISAISAGVSVSVAGGRRVLAPLDPFSNPTTDWVAGSRTAAQRRAAALVASNDSSDANGSGADGNAGKTAMGTFRSVEDQERIQQLRDQLDALIAGSCPMCDGTANAIGRPFVSDKEAAEEWAL</sequence>